<keyword evidence="6 9" id="KW-1133">Transmembrane helix</keyword>
<evidence type="ECO:0000256" key="3">
    <source>
        <dbReference type="ARBA" id="ARBA00022448"/>
    </source>
</evidence>
<dbReference type="PANTHER" id="PTHR11434:SF21">
    <property type="entry name" value="NADH DEHYDROGENASE SUBUNIT 4L-RELATED"/>
    <property type="match status" value="1"/>
</dbReference>
<dbReference type="InterPro" id="IPR001133">
    <property type="entry name" value="NADH_UbQ_OxRdtase_chain4L/K"/>
</dbReference>
<evidence type="ECO:0000256" key="1">
    <source>
        <dbReference type="ARBA" id="ARBA00004141"/>
    </source>
</evidence>
<keyword evidence="5" id="KW-1278">Translocase</keyword>
<dbReference type="Gene3D" id="1.10.287.3510">
    <property type="match status" value="1"/>
</dbReference>
<dbReference type="GO" id="GO:0016651">
    <property type="term" value="F:oxidoreductase activity, acting on NAD(P)H"/>
    <property type="evidence" value="ECO:0007669"/>
    <property type="project" value="InterPro"/>
</dbReference>
<evidence type="ECO:0000256" key="5">
    <source>
        <dbReference type="ARBA" id="ARBA00022967"/>
    </source>
</evidence>
<comment type="similarity">
    <text evidence="2">Belongs to the complex I subunit 4L family.</text>
</comment>
<protein>
    <submittedName>
        <fullName evidence="10">NADH dehydrogenase subunit 4L</fullName>
    </submittedName>
</protein>
<reference evidence="10" key="1">
    <citation type="submission" date="2014-09" db="EMBL/GenBank/DDBJ databases">
        <title>Complete mitochondrial genome of Ginkgo biloba and comparative analysis of mitogenomic diversity in gymnosperms.</title>
        <authorList>
            <person name="Guo W."/>
            <person name="Fan W."/>
            <person name="Mower J.P."/>
        </authorList>
    </citation>
    <scope>NUCLEOTIDE SEQUENCE</scope>
</reference>
<evidence type="ECO:0000256" key="8">
    <source>
        <dbReference type="ARBA" id="ARBA00023136"/>
    </source>
</evidence>
<comment type="subcellular location">
    <subcellularLocation>
        <location evidence="1">Membrane</location>
        <topology evidence="1">Multi-pass membrane protein</topology>
    </subcellularLocation>
</comment>
<keyword evidence="4 9" id="KW-0812">Transmembrane</keyword>
<dbReference type="NCBIfam" id="NF004320">
    <property type="entry name" value="PRK05715.1-2"/>
    <property type="match status" value="1"/>
</dbReference>
<evidence type="ECO:0000256" key="9">
    <source>
        <dbReference type="SAM" id="Phobius"/>
    </source>
</evidence>
<evidence type="ECO:0000256" key="7">
    <source>
        <dbReference type="ARBA" id="ARBA00023027"/>
    </source>
</evidence>
<organism evidence="10">
    <name type="scientific">Pinus strobus</name>
    <name type="common">Eastern white pine</name>
    <dbReference type="NCBI Taxonomy" id="3348"/>
    <lineage>
        <taxon>Eukaryota</taxon>
        <taxon>Viridiplantae</taxon>
        <taxon>Streptophyta</taxon>
        <taxon>Embryophyta</taxon>
        <taxon>Tracheophyta</taxon>
        <taxon>Spermatophyta</taxon>
        <taxon>Pinopsida</taxon>
        <taxon>Pinidae</taxon>
        <taxon>Conifers I</taxon>
        <taxon>Pinales</taxon>
        <taxon>Pinaceae</taxon>
        <taxon>Pinus</taxon>
        <taxon>Pinus subgen. Strobus</taxon>
    </lineage>
</organism>
<dbReference type="NCBIfam" id="NF004323">
    <property type="entry name" value="PRK05715.1-5"/>
    <property type="match status" value="1"/>
</dbReference>
<dbReference type="PANTHER" id="PTHR11434">
    <property type="entry name" value="NADH-UBIQUINONE OXIDOREDUCTASE SUBUNIT ND4L"/>
    <property type="match status" value="1"/>
</dbReference>
<dbReference type="GO" id="GO:0042773">
    <property type="term" value="P:ATP synthesis coupled electron transport"/>
    <property type="evidence" value="ECO:0007669"/>
    <property type="project" value="InterPro"/>
</dbReference>
<keyword evidence="8 9" id="KW-0472">Membrane</keyword>
<feature type="transmembrane region" description="Helical" evidence="9">
    <location>
        <begin position="59"/>
        <end position="82"/>
    </location>
</feature>
<dbReference type="AlphaFoldDB" id="A0A0N7ASM0"/>
<evidence type="ECO:0000313" key="10">
    <source>
        <dbReference type="EMBL" id="AJP33540.1"/>
    </source>
</evidence>
<evidence type="ECO:0000256" key="6">
    <source>
        <dbReference type="ARBA" id="ARBA00022989"/>
    </source>
</evidence>
<sequence length="101" mass="11152">MDLVKYSTFPMIISLSGIRGIFLNRRNITIMSMPIESMLLAVNSNLSVFPVYPDDMMGQLFALSVLTVAAAESAIGSAIPVITFRIRRTIAVESINRMKGR</sequence>
<dbReference type="GO" id="GO:0030964">
    <property type="term" value="C:NADH dehydrogenase complex"/>
    <property type="evidence" value="ECO:0007669"/>
    <property type="project" value="TreeGrafter"/>
</dbReference>
<dbReference type="EMBL" id="KM672425">
    <property type="protein sequence ID" value="AJP33540.1"/>
    <property type="molecule type" value="Genomic_DNA"/>
</dbReference>
<evidence type="ECO:0000256" key="4">
    <source>
        <dbReference type="ARBA" id="ARBA00022692"/>
    </source>
</evidence>
<dbReference type="HAMAP" id="MF_01456">
    <property type="entry name" value="NDH1_NuoK"/>
    <property type="match status" value="1"/>
</dbReference>
<dbReference type="InterPro" id="IPR039428">
    <property type="entry name" value="NUOK/Mnh_C1-like"/>
</dbReference>
<accession>A0A0N7ASM0</accession>
<proteinExistence type="inferred from homology"/>
<geneLocation type="mitochondrion" evidence="10"/>
<evidence type="ECO:0000256" key="2">
    <source>
        <dbReference type="ARBA" id="ARBA00010519"/>
    </source>
</evidence>
<dbReference type="Pfam" id="PF00420">
    <property type="entry name" value="Oxidored_q2"/>
    <property type="match status" value="1"/>
</dbReference>
<keyword evidence="7" id="KW-0520">NAD</keyword>
<dbReference type="NCBIfam" id="NF004321">
    <property type="entry name" value="PRK05715.1-3"/>
    <property type="match status" value="1"/>
</dbReference>
<keyword evidence="10" id="KW-0496">Mitochondrion</keyword>
<keyword evidence="3" id="KW-0813">Transport</keyword>
<name>A0A0N7ASM0_PINST</name>
<gene>
    <name evidence="10" type="primary">nad4L</name>
</gene>